<feature type="domain" description="CUB" evidence="16">
    <location>
        <begin position="3245"/>
        <end position="3360"/>
    </location>
</feature>
<dbReference type="RefSeq" id="XP_016988568.1">
    <property type="nucleotide sequence ID" value="XM_017133079.1"/>
</dbReference>
<feature type="domain" description="CUB" evidence="16">
    <location>
        <begin position="2760"/>
        <end position="2891"/>
    </location>
</feature>
<feature type="domain" description="CUB" evidence="16">
    <location>
        <begin position="3364"/>
        <end position="3506"/>
    </location>
</feature>
<dbReference type="FunFam" id="2.60.120.290:FF:000060">
    <property type="entry name" value="Cubilin homolog"/>
    <property type="match status" value="1"/>
</dbReference>
<dbReference type="InterPro" id="IPR013032">
    <property type="entry name" value="EGF-like_CS"/>
</dbReference>
<evidence type="ECO:0000256" key="10">
    <source>
        <dbReference type="ARBA" id="ARBA00023136"/>
    </source>
</evidence>
<dbReference type="CDD" id="cd00041">
    <property type="entry name" value="CUB"/>
    <property type="match status" value="20"/>
</dbReference>
<evidence type="ECO:0000256" key="6">
    <source>
        <dbReference type="ARBA" id="ARBA00022729"/>
    </source>
</evidence>
<feature type="domain" description="CUB" evidence="16">
    <location>
        <begin position="1102"/>
        <end position="1214"/>
    </location>
</feature>
<dbReference type="Gene3D" id="2.60.120.290">
    <property type="entry name" value="Spermadhesin, CUB domain"/>
    <property type="match status" value="25"/>
</dbReference>
<feature type="domain" description="CUB" evidence="16">
    <location>
        <begin position="2143"/>
        <end position="2259"/>
    </location>
</feature>
<dbReference type="FunFam" id="2.60.120.290:FF:000091">
    <property type="entry name" value="Cubilin homolog"/>
    <property type="match status" value="1"/>
</dbReference>
<evidence type="ECO:0000256" key="4">
    <source>
        <dbReference type="ARBA" id="ARBA00022536"/>
    </source>
</evidence>
<reference evidence="19" key="1">
    <citation type="journal article" date="2021" name="Elife">
        <title>Highly contiguous assemblies of 101 drosophilid genomes.</title>
        <authorList>
            <person name="Kim B.Y."/>
            <person name="Wang J.R."/>
            <person name="Miller D.E."/>
            <person name="Barmina O."/>
            <person name="Delaney E."/>
            <person name="Thompson A."/>
            <person name="Comeault A.A."/>
            <person name="Peede D."/>
            <person name="D'Agostino E.R."/>
            <person name="Pelaez J."/>
            <person name="Aguilar J.M."/>
            <person name="Haji D."/>
            <person name="Matsunaga T."/>
            <person name="Armstrong E.E."/>
            <person name="Zych M."/>
            <person name="Ogawa Y."/>
            <person name="Stamenkovic-Radak M."/>
            <person name="Jelic M."/>
            <person name="Veselinovic M.S."/>
            <person name="Tanaskovic M."/>
            <person name="Eric P."/>
            <person name="Gao J.J."/>
            <person name="Katoh T.K."/>
            <person name="Toda M.J."/>
            <person name="Watabe H."/>
            <person name="Watada M."/>
            <person name="Davis J.S."/>
            <person name="Moyle L.C."/>
            <person name="Manoli G."/>
            <person name="Bertolini E."/>
            <person name="Kostal V."/>
            <person name="Hawley R.S."/>
            <person name="Takahashi A."/>
            <person name="Jones C.D."/>
            <person name="Price D.K."/>
            <person name="Whiteman N."/>
            <person name="Kopp A."/>
            <person name="Matute D.R."/>
            <person name="Petrov D.A."/>
        </authorList>
    </citation>
    <scope>NUCLEOTIDE SEQUENCE [LARGE SCALE GENOMIC DNA]</scope>
</reference>
<feature type="domain" description="CUB" evidence="16">
    <location>
        <begin position="2517"/>
        <end position="2640"/>
    </location>
</feature>
<dbReference type="GO" id="GO:0015031">
    <property type="term" value="P:protein transport"/>
    <property type="evidence" value="ECO:0007669"/>
    <property type="project" value="UniProtKB-KW"/>
</dbReference>
<dbReference type="CDD" id="cd22201">
    <property type="entry name" value="cubilin_NTD"/>
    <property type="match status" value="1"/>
</dbReference>
<feature type="domain" description="CUB" evidence="16">
    <location>
        <begin position="1334"/>
        <end position="1435"/>
    </location>
</feature>
<dbReference type="SUPFAM" id="SSF57184">
    <property type="entry name" value="Growth factor receptor domain"/>
    <property type="match status" value="2"/>
</dbReference>
<keyword evidence="7" id="KW-0677">Repeat</keyword>
<feature type="domain" description="CUB" evidence="16">
    <location>
        <begin position="749"/>
        <end position="857"/>
    </location>
</feature>
<dbReference type="FunFam" id="2.60.120.290:FF:000005">
    <property type="entry name" value="Procollagen C-endopeptidase enhancer 1"/>
    <property type="match status" value="2"/>
</dbReference>
<evidence type="ECO:0000256" key="8">
    <source>
        <dbReference type="ARBA" id="ARBA00022837"/>
    </source>
</evidence>
<dbReference type="SMART" id="SM00042">
    <property type="entry name" value="CUB"/>
    <property type="match status" value="22"/>
</dbReference>
<name>A0A6P4FM74_DRORH</name>
<dbReference type="SUPFAM" id="SSF49854">
    <property type="entry name" value="Spermadhesin, CUB domain"/>
    <property type="match status" value="25"/>
</dbReference>
<feature type="disulfide bond" evidence="14">
    <location>
        <begin position="498"/>
        <end position="507"/>
    </location>
</feature>
<feature type="domain" description="CUB" evidence="16">
    <location>
        <begin position="858"/>
        <end position="975"/>
    </location>
</feature>
<comment type="caution">
    <text evidence="14">Lacks conserved residue(s) required for the propagation of feature annotation.</text>
</comment>
<feature type="domain" description="CUB" evidence="16">
    <location>
        <begin position="514"/>
        <end position="628"/>
    </location>
</feature>
<keyword evidence="9" id="KW-0653">Protein transport</keyword>
<feature type="disulfide bond" evidence="13">
    <location>
        <begin position="2143"/>
        <end position="2170"/>
    </location>
</feature>
<dbReference type="PANTHER" id="PTHR24251:SF37">
    <property type="entry name" value="CUB DOMAIN-CONTAINING PROTEIN"/>
    <property type="match status" value="1"/>
</dbReference>
<accession>A0A6P4FM74</accession>
<feature type="domain" description="CUB" evidence="16">
    <location>
        <begin position="1793"/>
        <end position="1903"/>
    </location>
</feature>
<dbReference type="EnsemblMetazoa" id="XM_017133079.1">
    <property type="protein sequence ID" value="XP_016988568.1"/>
    <property type="gene ID" value="LOC108051112"/>
</dbReference>
<feature type="domain" description="EGF-like" evidence="17">
    <location>
        <begin position="470"/>
        <end position="508"/>
    </location>
</feature>
<dbReference type="InterPro" id="IPR049883">
    <property type="entry name" value="NOTCH1_EGF-like"/>
</dbReference>
<dbReference type="Proteomes" id="UP001652680">
    <property type="component" value="Unassembled WGS sequence"/>
</dbReference>
<dbReference type="PROSITE" id="PS01180">
    <property type="entry name" value="CUB"/>
    <property type="match status" value="23"/>
</dbReference>
<dbReference type="PROSITE" id="PS01187">
    <property type="entry name" value="EGF_CA"/>
    <property type="match status" value="1"/>
</dbReference>
<feature type="disulfide bond" evidence="13">
    <location>
        <begin position="632"/>
        <end position="659"/>
    </location>
</feature>
<dbReference type="SUPFAM" id="SSF57196">
    <property type="entry name" value="EGF/Laminin"/>
    <property type="match status" value="3"/>
</dbReference>
<evidence type="ECO:0000259" key="17">
    <source>
        <dbReference type="PROSITE" id="PS50026"/>
    </source>
</evidence>
<dbReference type="PROSITE" id="PS01186">
    <property type="entry name" value="EGF_2"/>
    <property type="match status" value="3"/>
</dbReference>
<feature type="domain" description="EGF-like" evidence="17">
    <location>
        <begin position="431"/>
        <end position="468"/>
    </location>
</feature>
<evidence type="ECO:0000256" key="7">
    <source>
        <dbReference type="ARBA" id="ARBA00022737"/>
    </source>
</evidence>
<evidence type="ECO:0000256" key="11">
    <source>
        <dbReference type="ARBA" id="ARBA00023157"/>
    </source>
</evidence>
<evidence type="ECO:0000256" key="12">
    <source>
        <dbReference type="ARBA" id="ARBA00023180"/>
    </source>
</evidence>
<feature type="domain" description="CUB" evidence="16">
    <location>
        <begin position="982"/>
        <end position="1097"/>
    </location>
</feature>
<dbReference type="InterPro" id="IPR018097">
    <property type="entry name" value="EGF_Ca-bd_CS"/>
</dbReference>
<dbReference type="GO" id="GO:0005509">
    <property type="term" value="F:calcium ion binding"/>
    <property type="evidence" value="ECO:0007669"/>
    <property type="project" value="InterPro"/>
</dbReference>
<dbReference type="PROSITE" id="PS50026">
    <property type="entry name" value="EGF_3"/>
    <property type="match status" value="4"/>
</dbReference>
<feature type="domain" description="CUB" evidence="16">
    <location>
        <begin position="2391"/>
        <end position="2513"/>
    </location>
</feature>
<dbReference type="FunFam" id="2.10.25.10:FF:000379">
    <property type="entry name" value="Cubilin"/>
    <property type="match status" value="1"/>
</dbReference>
<keyword evidence="5" id="KW-0479">Metal-binding</keyword>
<evidence type="ECO:0000256" key="3">
    <source>
        <dbReference type="ARBA" id="ARBA00022475"/>
    </source>
</evidence>
<feature type="disulfide bond" evidence="14">
    <location>
        <begin position="227"/>
        <end position="236"/>
    </location>
</feature>
<dbReference type="InterPro" id="IPR000859">
    <property type="entry name" value="CUB_dom"/>
</dbReference>
<dbReference type="Pfam" id="PF12661">
    <property type="entry name" value="hEGF"/>
    <property type="match status" value="2"/>
</dbReference>
<comment type="subcellular location">
    <subcellularLocation>
        <location evidence="1">Cell membrane</location>
        <topology evidence="1">Peripheral membrane protein</topology>
    </subcellularLocation>
</comment>
<feature type="disulfide bond" evidence="14">
    <location>
        <begin position="479"/>
        <end position="496"/>
    </location>
</feature>
<feature type="disulfide bond" evidence="13">
    <location>
        <begin position="982"/>
        <end position="1009"/>
    </location>
</feature>
<feature type="domain" description="CUB" evidence="16">
    <location>
        <begin position="2020"/>
        <end position="2142"/>
    </location>
</feature>
<dbReference type="Gene3D" id="2.10.25.10">
    <property type="entry name" value="Laminin"/>
    <property type="match status" value="6"/>
</dbReference>
<dbReference type="Pfam" id="PF00008">
    <property type="entry name" value="EGF"/>
    <property type="match status" value="1"/>
</dbReference>
<keyword evidence="8" id="KW-0106">Calcium</keyword>
<feature type="domain" description="CUB" evidence="16">
    <location>
        <begin position="3007"/>
        <end position="3124"/>
    </location>
</feature>
<dbReference type="InterPro" id="IPR000742">
    <property type="entry name" value="EGF"/>
</dbReference>
<dbReference type="Pfam" id="PF07645">
    <property type="entry name" value="EGF_CA"/>
    <property type="match status" value="3"/>
</dbReference>
<evidence type="ECO:0000256" key="13">
    <source>
        <dbReference type="PROSITE-ProRule" id="PRU00059"/>
    </source>
</evidence>
<gene>
    <name evidence="20" type="primary">LOC108051112</name>
    <name evidence="18" type="synonym">108051112</name>
</gene>
<feature type="domain" description="EGF-like" evidence="17">
    <location>
        <begin position="196"/>
        <end position="237"/>
    </location>
</feature>
<dbReference type="GO" id="GO:0005886">
    <property type="term" value="C:plasma membrane"/>
    <property type="evidence" value="ECO:0007669"/>
    <property type="project" value="UniProtKB-SubCell"/>
</dbReference>
<feature type="domain" description="CUB" evidence="16">
    <location>
        <begin position="3126"/>
        <end position="3242"/>
    </location>
</feature>
<keyword evidence="19" id="KW-1185">Reference proteome</keyword>
<evidence type="ECO:0000256" key="15">
    <source>
        <dbReference type="SAM" id="SignalP"/>
    </source>
</evidence>
<feature type="domain" description="CUB" evidence="16">
    <location>
        <begin position="2894"/>
        <end position="3006"/>
    </location>
</feature>
<keyword evidence="2" id="KW-0813">Transport</keyword>
<dbReference type="Pfam" id="PF00431">
    <property type="entry name" value="CUB"/>
    <property type="match status" value="20"/>
</dbReference>
<evidence type="ECO:0000256" key="9">
    <source>
        <dbReference type="ARBA" id="ARBA00022927"/>
    </source>
</evidence>
<keyword evidence="12" id="KW-0325">Glycoprotein</keyword>
<dbReference type="InterPro" id="IPR001881">
    <property type="entry name" value="EGF-like_Ca-bd_dom"/>
</dbReference>
<feature type="chain" id="PRO_5028147094" evidence="15">
    <location>
        <begin position="28"/>
        <end position="3742"/>
    </location>
</feature>
<keyword evidence="3" id="KW-1003">Cell membrane</keyword>
<evidence type="ECO:0000313" key="18">
    <source>
        <dbReference type="EnsemblMetazoa" id="XP_016988568.1"/>
    </source>
</evidence>
<evidence type="ECO:0000259" key="16">
    <source>
        <dbReference type="PROSITE" id="PS01180"/>
    </source>
</evidence>
<evidence type="ECO:0000256" key="14">
    <source>
        <dbReference type="PROSITE-ProRule" id="PRU00076"/>
    </source>
</evidence>
<reference evidence="18" key="3">
    <citation type="submission" date="2025-05" db="UniProtKB">
        <authorList>
            <consortium name="EnsemblMetazoa"/>
        </authorList>
    </citation>
    <scope>IDENTIFICATION</scope>
</reference>
<evidence type="ECO:0000313" key="19">
    <source>
        <dbReference type="Proteomes" id="UP001652680"/>
    </source>
</evidence>
<feature type="disulfide bond" evidence="13">
    <location>
        <begin position="3126"/>
        <end position="3153"/>
    </location>
</feature>
<dbReference type="InterPro" id="IPR000152">
    <property type="entry name" value="EGF-type_Asp/Asn_hydroxyl_site"/>
</dbReference>
<feature type="disulfide bond" evidence="14">
    <location>
        <begin position="458"/>
        <end position="467"/>
    </location>
</feature>
<dbReference type="FunFam" id="2.10.25.10:FF:000260">
    <property type="entry name" value="Notch receptor 4"/>
    <property type="match status" value="1"/>
</dbReference>
<dbReference type="PANTHER" id="PTHR24251">
    <property type="entry name" value="OVOCHYMASE-RELATED"/>
    <property type="match status" value="1"/>
</dbReference>
<feature type="signal peptide" evidence="15">
    <location>
        <begin position="1"/>
        <end position="27"/>
    </location>
</feature>
<keyword evidence="10" id="KW-0472">Membrane</keyword>
<evidence type="ECO:0000256" key="1">
    <source>
        <dbReference type="ARBA" id="ARBA00004202"/>
    </source>
</evidence>
<dbReference type="PROSITE" id="PS00022">
    <property type="entry name" value="EGF_1"/>
    <property type="match status" value="3"/>
</dbReference>
<reference evidence="20" key="2">
    <citation type="submission" date="2025-04" db="UniProtKB">
        <authorList>
            <consortium name="RefSeq"/>
        </authorList>
    </citation>
    <scope>IDENTIFICATION</scope>
</reference>
<dbReference type="SMART" id="SM00181">
    <property type="entry name" value="EGF"/>
    <property type="match status" value="8"/>
</dbReference>
<keyword evidence="6 15" id="KW-0732">Signal</keyword>
<proteinExistence type="predicted"/>
<keyword evidence="4 14" id="KW-0245">EGF-like domain</keyword>
<evidence type="ECO:0000256" key="5">
    <source>
        <dbReference type="ARBA" id="ARBA00022723"/>
    </source>
</evidence>
<sequence length="3742" mass="416691">MKGSARSRILLCLAILSITDNWPWVHGFVNSPKIISKDGNLIFESGENRNISFRLHGNSRLMINDEYDLLDVLMPSNSSKKRFDFTDEFSTVWDNVHLRDLQNDLLRIRSEAFGASGLSHDLRVIQNSTRVFRGLMQRFRTRLRAVETRANRMKTQLEANNCASGPCENGGTCYNTFYGFRCQCRPAFEGTKCDVDVNECAMYEGTDLGCQNGGQCQNQFGSYSCLCPQGWHGMHCTQRKADCSQSSAWEMCGHGSCVPSSDDASYRCLCEPGWKTNGLTPVCAEDVDECSETAAHTPCSTKCINLPGSFTCAPCPAGLTGNGVSCRDVDECQTNNGGCSLSPKVNCINSYGSHQCGECPVGWTGDGRQCVRDAQESNSQTGGLSPRSCPASNNPCYAGASCFLISGTASCRCPVGMVGSGYGSNGCVNGTTTNCNGNPCLNDGVCLDAGPSNFTCLCPAGFRQPICQPSPSPCDIHPCKNGGRCRRTGDENGFVCQCSPGYRGRRCETRFSSCNGMLSAPSGRLKYPPEGTGYEHNAQCAWVIRTNESLVVNVTFNSFDLEDATECRFDWLQINDGRSAAAQVIGRYCGSHLPHGGNIISSGNMLYIWFRSDNSTAKEGFDLSWNSMEPQCGGRLDFETHGTLASPGSPGNYPKNRDCQWQVVAPTNKRIKLTFFSLQLEQHDSCNFDYVRIKDTISGRELAKYCTSGSPSPLLLPTHQAEIQFHSDAEGSDSGFQLHYSVEERVPGCGGVYTDNEGTISVSTTANSEPGGISCEYEIHLALGELIAIQFMRLEMGPSDCLELLDVTREGDSFLQDKICGSYGAVTNPPAFTSQFNRVKIKFYAAAGQFELHYRMACDFKLDSDHGTITSPGYPNLTRSDRLCTYTIITDPNTVISLKRIDFQLGSDENDDDNKDCLSTNLRINDGLNRQVLGPYCGQKQPEEDFVSTTNHLQLLLTTDPDSTGRGFKFEYRAVATANDKCGGVHTRSGDHIRLPVNSDGEYAVDATCYWVILAPANKVIRLHWISFSMEDCRYDYVEIYDSLAAQEDGANSKPLAKLCERGLPEDLVSHSRQLVIKFVSDSSDSEGGFELSYSFEERGQCGGRIISSSGELTSPDYPANYSAGLDCDWHLNGAIGQLLELQLEIFDLEMSPNCSSDYLEIRNGGSMNSPLIGHFCGRNIPTRIPTYTHEVRLLFHTDSAISGHGFRLRWRGFAFGCGGRLQSNAGSFTSPRYPNPYPNSAHCEWRIRTHPGSAISLYIEDFELESLNNCFYDSVKIFIGSKLPDQNADITICNQLNTQDPLIEIESNEATVAFDSDDSSTFRGFRISFKANCVRNLTAVSGTIESLNFMEPYWETTPINCSWTIRAPKGNHVRLEVSHLEQHEEHMPSARTPSGLYIIDGRNTQKMVSPGSVNASGEIVTVVHNASNVNFQLDYRIDGCSKELRDESGSFRSPNNPNMYPNNLECYWLITVQKDSIVQLTITNLDIEESVNCTKDALTVSNHQYTATIHERHCGSTEKLVLTSSGHRMHVRFFSDGSHNGRGFVATYRTVKASCGGKFSARRGMIQSPNYPHEYPLNTHCEWQVEVSPHHRIVFEIEDLELEMGFQCDWDYLEAFDLAEDDTEGPSLFKVCGDRIPSNMLMSTTNLAVVRFISDYSLSSKGFQLNFHESCGQTITIDETDYDNIEMTRQSPRNESCLWVLQAEDPTKRIIFTPTHVKLRDDADSQYPTEGDCLPVGVKIYEGTEATGTPRLRYCRSHPAALISNGQSLVISVPLQLVEEFEGNYMTMDTACGSLYNSLSGRFSSPYYPASYPPNIECVWILAATLGNSLSLTLESMDMEKSENCNRDYLEVREDSERGELIGVYCGNDVPGAIHSRGSIWIKFKSDDDNVGEGFLASYNYEHHNELNGTDGIIESPHYPSKFQDSNPYSWRITVDKEYVVMITVEHLRDLDQPHLLIYDGYSDIGARIAVTDSSEPIRSSTNVVYFTASRGPFKLSWARLSKDELRSNRTADEQTRLCGQQLVTIGRSAIALHSPGYPNGYENGLNCSWKLVPSNPATHAVLKLSNIDLEVFGGDNECLADYVQISTSSDLQNWSDGSKLCTLPTDPNARIIHGNPYLRVKFITDNSLNKTGFMGLGQTMCGSEVVASKGQVNITEIMLVGALRSQDCVWTLKVRQGRRIKIDFPTFQVDTSASDESKPCANFLIIRNGNDEDSPFLGKGKYCKGDTIDVLETTSNRAYVKFHMALLHRFQVTFRFEEVSHACSGRIKLTTDTDLNLISTPFYPHLPHPHSECVWIVQAPPEHRIMLHFHGEFDLVEATDLSEGTKECQREYVLVSDGATELKPEIGRYCGSRKPDTVYSTGNQLRIRYYTDVTEPHKGFNASLQLARCGGSYYSPTGIIASPPPNLLQIHNDANQLNECVYTVELEKGSSIDLQSTHLNIAKLANGNCSERYHLLLEEINDEEKVVDTLMVCGDDSRHLMSETNKIVFRYRFLDGIPAENQGFSFSYSSVGSRCGETIRASVGVLQTPDYPVGVTRVIHCSWKLEVPKGKRVRLEILDFDVEGGSHRAFMSFSGRLLVANDHHMQSILGRYSSNPPASVVSSDNTMGIDVLLLPFRRSRGAKLRFTAFGFSACQQFAFEQDVIREIGFQRLNISSPTHCSYNLKPEENSTILIQVKQFNTTVRMMNSVTCSTYSPLKFFRVDDEKALLERFLCDYNAHSPGKMPPSIRVPFPIKLTVSANGRNLMTNLVLGYSMQPCGGAFILEPGDNMTVRQPSGMEAIRDAIDCAWAIGPYTDPSGEDEVPQDIQLELSVQVNLPTPPATVGYTASPCEDHYLKVYNGPDQNSPLLGLYCNQSTDSNLVVERGLFLEYHSNAFSPNATFNVSIKYGSGCGGKLTHPYRAIDFSEQYKNNVECIWEVETATGYHIGLTFQGRFYIEDSPGCTKDYLLVQQRNESAGNWTDLQRICGRTPPEMINTTAPYLRLIFRSDADVVGDGFLAKLERNCGGLLYADEEDQQLFSPGYPLSYEKYLECNWTIVPRNPSMGGVLATFIDFDLEKSPVPSCSFDNVTVTTKDKGENAEQAILCGVKYNHNYRAKESINILFQTDASHSGRGFHLKYTSRLCGGIISQASEITSPRQHADNTLPPSSDCYWNLTAPAGHKITIKFELLDFERHTDCAYDGVEVFSGSIPDVRQRRGRFCGHINEDLPIISIPQDRGIIHSYSDDRDPSRGFSAVVRFMPNCDEQISLNGSSRYVYRKFNNADGYEHNLDCHIVFRVNSDQQISVQFQNFHVELSNGCIKDYVELRDGAGPFADSIGRFCGQDQPPTLITTRHTLFLRFFTDDQVNDSGFEVIINAVPRICGSSSIKLSGDGLKQVTINTPARTPGGNYGNGVSCFWQIEGDVPLSVRFVNFDLHEPDANERCVEDYLKIYNGEDAQLVEEGNDLIINGQVHGNDFIKQIPEHVYCGKLKPDTYYANANKVFLKFQSKALEQRAGFELQVSLTSNAERHYGGLQGRVRLMQTTDCDIMIRAPPNHTLSLYYNEVVFATYDCEVESMEVFDRTNRSLQHVCSFVDAGKSLFSDVDELRLHMRTGSYLTTLDLTYLASPVGKGPGCGGHFYNTNGIFSNPFYPANVRNNSECQWTIQVPSNNKVLLSFEVFNLGSRSTCHTDYLTIVEPNDGEPDVEVRRFCGEDNPKFYKSLRSRVEVRFHKTVNYDGVGWVIRFSGVYADYKVPAYLIF</sequence>
<feature type="domain" description="CUB" evidence="16">
    <location>
        <begin position="1218"/>
        <end position="1333"/>
    </location>
</feature>
<dbReference type="InterPro" id="IPR009030">
    <property type="entry name" value="Growth_fac_rcpt_cys_sf"/>
</dbReference>
<feature type="domain" description="EGF-like" evidence="17">
    <location>
        <begin position="158"/>
        <end position="194"/>
    </location>
</feature>
<feature type="domain" description="CUB" evidence="16">
    <location>
        <begin position="3617"/>
        <end position="3730"/>
    </location>
</feature>
<dbReference type="InterPro" id="IPR035914">
    <property type="entry name" value="Sperma_CUB_dom_sf"/>
</dbReference>
<feature type="domain" description="CUB" evidence="16">
    <location>
        <begin position="632"/>
        <end position="743"/>
    </location>
</feature>
<dbReference type="SMART" id="SM00179">
    <property type="entry name" value="EGF_CA"/>
    <property type="match status" value="7"/>
</dbReference>
<dbReference type="OrthoDB" id="10009301at2759"/>
<dbReference type="PROSITE" id="PS00010">
    <property type="entry name" value="ASX_HYDROXYL"/>
    <property type="match status" value="2"/>
</dbReference>
<organism evidence="20">
    <name type="scientific">Drosophila rhopaloa</name>
    <name type="common">Fruit fly</name>
    <dbReference type="NCBI Taxonomy" id="1041015"/>
    <lineage>
        <taxon>Eukaryota</taxon>
        <taxon>Metazoa</taxon>
        <taxon>Ecdysozoa</taxon>
        <taxon>Arthropoda</taxon>
        <taxon>Hexapoda</taxon>
        <taxon>Insecta</taxon>
        <taxon>Pterygota</taxon>
        <taxon>Neoptera</taxon>
        <taxon>Endopterygota</taxon>
        <taxon>Diptera</taxon>
        <taxon>Brachycera</taxon>
        <taxon>Muscomorpha</taxon>
        <taxon>Ephydroidea</taxon>
        <taxon>Drosophilidae</taxon>
        <taxon>Drosophila</taxon>
        <taxon>Sophophora</taxon>
    </lineage>
</organism>
<keyword evidence="11 14" id="KW-1015">Disulfide bond</keyword>
<feature type="disulfide bond" evidence="14">
    <location>
        <begin position="184"/>
        <end position="193"/>
    </location>
</feature>
<dbReference type="FunFam" id="2.60.120.290:FF:000013">
    <property type="entry name" value="Membrane frizzled-related protein"/>
    <property type="match status" value="4"/>
</dbReference>
<dbReference type="GeneID" id="108051112"/>
<feature type="domain" description="CUB" evidence="16">
    <location>
        <begin position="2265"/>
        <end position="2389"/>
    </location>
</feature>
<feature type="domain" description="CUB" evidence="16">
    <location>
        <begin position="1556"/>
        <end position="1671"/>
    </location>
</feature>
<feature type="domain" description="CUB" evidence="16">
    <location>
        <begin position="1441"/>
        <end position="1552"/>
    </location>
</feature>
<dbReference type="CDD" id="cd00054">
    <property type="entry name" value="EGF_CA"/>
    <property type="match status" value="6"/>
</dbReference>
<evidence type="ECO:0000313" key="20">
    <source>
        <dbReference type="RefSeq" id="XP_016988568.1"/>
    </source>
</evidence>
<evidence type="ECO:0000256" key="2">
    <source>
        <dbReference type="ARBA" id="ARBA00022448"/>
    </source>
</evidence>
<protein>
    <submittedName>
        <fullName evidence="20">Cubilin homolog</fullName>
    </submittedName>
</protein>
<dbReference type="FunFam" id="2.60.120.290:FF:000068">
    <property type="entry name" value="Metalloendopeptidase"/>
    <property type="match status" value="2"/>
</dbReference>